<dbReference type="AlphaFoldDB" id="A0A7K1STX4"/>
<organism evidence="1 2">
    <name type="scientific">Mucilaginibacter arboris</name>
    <dbReference type="NCBI Taxonomy" id="2682090"/>
    <lineage>
        <taxon>Bacteria</taxon>
        <taxon>Pseudomonadati</taxon>
        <taxon>Bacteroidota</taxon>
        <taxon>Sphingobacteriia</taxon>
        <taxon>Sphingobacteriales</taxon>
        <taxon>Sphingobacteriaceae</taxon>
        <taxon>Mucilaginibacter</taxon>
    </lineage>
</organism>
<comment type="caution">
    <text evidence="1">The sequence shown here is derived from an EMBL/GenBank/DDBJ whole genome shotgun (WGS) entry which is preliminary data.</text>
</comment>
<dbReference type="EMBL" id="WPIK01000003">
    <property type="protein sequence ID" value="MVN20713.1"/>
    <property type="molecule type" value="Genomic_DNA"/>
</dbReference>
<evidence type="ECO:0000313" key="1">
    <source>
        <dbReference type="EMBL" id="MVN20713.1"/>
    </source>
</evidence>
<sequence length="196" mass="23327">MLPAQYLFDIEPYTKINKRDYLLIIPPDRDVVSKIMYFKLKAWEMIGAYPSLHSTAHITINHDYNIYASVFEEKLTYYRRKVSFINTFEVKISGFDKFQHGDTYTIYAKVEVSAAIKETLSKFNKTFSKGVVKTPHITIAKTITKEKFEILWKYFEHLNFEYSFYPDKIRVLETPTRRFFNQPMKMKTELKLKQVG</sequence>
<dbReference type="Proteomes" id="UP000462014">
    <property type="component" value="Unassembled WGS sequence"/>
</dbReference>
<protein>
    <recommendedName>
        <fullName evidence="3">2'-5' RNA ligase</fullName>
    </recommendedName>
</protein>
<proteinExistence type="predicted"/>
<dbReference type="Pfam" id="PF13563">
    <property type="entry name" value="2_5_RNA_ligase2"/>
    <property type="match status" value="1"/>
</dbReference>
<keyword evidence="2" id="KW-1185">Reference proteome</keyword>
<accession>A0A7K1STX4</accession>
<reference evidence="1 2" key="1">
    <citation type="submission" date="2019-12" db="EMBL/GenBank/DDBJ databases">
        <title>Mucilaginibacter sp. HMF7410 genome sequencing and assembly.</title>
        <authorList>
            <person name="Kang H."/>
            <person name="Cha I."/>
            <person name="Kim H."/>
            <person name="Joh K."/>
        </authorList>
    </citation>
    <scope>NUCLEOTIDE SEQUENCE [LARGE SCALE GENOMIC DNA]</scope>
    <source>
        <strain evidence="1 2">HMF7410</strain>
    </source>
</reference>
<dbReference type="SUPFAM" id="SSF55144">
    <property type="entry name" value="LigT-like"/>
    <property type="match status" value="1"/>
</dbReference>
<dbReference type="RefSeq" id="WP_157564446.1">
    <property type="nucleotide sequence ID" value="NZ_WPIK01000003.1"/>
</dbReference>
<evidence type="ECO:0008006" key="3">
    <source>
        <dbReference type="Google" id="ProtNLM"/>
    </source>
</evidence>
<evidence type="ECO:0000313" key="2">
    <source>
        <dbReference type="Proteomes" id="UP000462014"/>
    </source>
</evidence>
<gene>
    <name evidence="1" type="ORF">GO621_04085</name>
</gene>
<name>A0A7K1STX4_9SPHI</name>
<dbReference type="Gene3D" id="3.90.1140.10">
    <property type="entry name" value="Cyclic phosphodiesterase"/>
    <property type="match status" value="1"/>
</dbReference>
<dbReference type="InterPro" id="IPR009097">
    <property type="entry name" value="Cyclic_Pdiesterase"/>
</dbReference>